<dbReference type="InterPro" id="IPR051100">
    <property type="entry name" value="DnaJ_subfamily_B/C"/>
</dbReference>
<dbReference type="EMBL" id="UYRU01082958">
    <property type="protein sequence ID" value="VDN32943.1"/>
    <property type="molecule type" value="Genomic_DNA"/>
</dbReference>
<organism evidence="7 8">
    <name type="scientific">Dibothriocephalus latus</name>
    <name type="common">Fish tapeworm</name>
    <name type="synonym">Diphyllobothrium latum</name>
    <dbReference type="NCBI Taxonomy" id="60516"/>
    <lineage>
        <taxon>Eukaryota</taxon>
        <taxon>Metazoa</taxon>
        <taxon>Spiralia</taxon>
        <taxon>Lophotrochozoa</taxon>
        <taxon>Platyhelminthes</taxon>
        <taxon>Cestoda</taxon>
        <taxon>Eucestoda</taxon>
        <taxon>Diphyllobothriidea</taxon>
        <taxon>Diphyllobothriidae</taxon>
        <taxon>Dibothriocephalus</taxon>
    </lineage>
</organism>
<evidence type="ECO:0000256" key="1">
    <source>
        <dbReference type="ARBA" id="ARBA00004167"/>
    </source>
</evidence>
<dbReference type="Proteomes" id="UP000281553">
    <property type="component" value="Unassembled WGS sequence"/>
</dbReference>
<dbReference type="Pfam" id="PF09320">
    <property type="entry name" value="DUF1977"/>
    <property type="match status" value="1"/>
</dbReference>
<name>A0A3P7N7V7_DIBLA</name>
<dbReference type="AlphaFoldDB" id="A0A3P7N7V7"/>
<sequence>MAYVQILPLLILFGLSFFSNLFVKDAPFSLSRTTKYPVERVTAQHNINYYVKPTFSEDFDGNLAHMESQVEEQYVYYLRDRCFKEQNQKEALMHRARYLRDNEAFKKAQNYPTPSCARLTAMYG</sequence>
<dbReference type="OrthoDB" id="442087at2759"/>
<evidence type="ECO:0000313" key="7">
    <source>
        <dbReference type="EMBL" id="VDN32943.1"/>
    </source>
</evidence>
<dbReference type="GO" id="GO:0030544">
    <property type="term" value="F:Hsp70 protein binding"/>
    <property type="evidence" value="ECO:0007669"/>
    <property type="project" value="TreeGrafter"/>
</dbReference>
<gene>
    <name evidence="7" type="ORF">DILT_LOCUS16111</name>
</gene>
<dbReference type="PANTHER" id="PTHR43908">
    <property type="entry name" value="AT29763P-RELATED"/>
    <property type="match status" value="1"/>
</dbReference>
<protein>
    <recommendedName>
        <fullName evidence="6">DUF1977 domain-containing protein</fullName>
    </recommendedName>
</protein>
<comment type="subcellular location">
    <subcellularLocation>
        <location evidence="1">Membrane</location>
        <topology evidence="1">Single-pass membrane protein</topology>
    </subcellularLocation>
</comment>
<proteinExistence type="predicted"/>
<feature type="transmembrane region" description="Helical" evidence="5">
    <location>
        <begin position="6"/>
        <end position="23"/>
    </location>
</feature>
<keyword evidence="3 5" id="KW-1133">Transmembrane helix</keyword>
<keyword evidence="4 5" id="KW-0472">Membrane</keyword>
<dbReference type="GO" id="GO:0005789">
    <property type="term" value="C:endoplasmic reticulum membrane"/>
    <property type="evidence" value="ECO:0007669"/>
    <property type="project" value="TreeGrafter"/>
</dbReference>
<evidence type="ECO:0000256" key="5">
    <source>
        <dbReference type="SAM" id="Phobius"/>
    </source>
</evidence>
<accession>A0A3P7N7V7</accession>
<evidence type="ECO:0000256" key="3">
    <source>
        <dbReference type="ARBA" id="ARBA00022989"/>
    </source>
</evidence>
<dbReference type="GO" id="GO:0071218">
    <property type="term" value="P:cellular response to misfolded protein"/>
    <property type="evidence" value="ECO:0007669"/>
    <property type="project" value="TreeGrafter"/>
</dbReference>
<dbReference type="PANTHER" id="PTHR43908:SF3">
    <property type="entry name" value="AT29763P-RELATED"/>
    <property type="match status" value="1"/>
</dbReference>
<reference evidence="7 8" key="1">
    <citation type="submission" date="2018-11" db="EMBL/GenBank/DDBJ databases">
        <authorList>
            <consortium name="Pathogen Informatics"/>
        </authorList>
    </citation>
    <scope>NUCLEOTIDE SEQUENCE [LARGE SCALE GENOMIC DNA]</scope>
</reference>
<evidence type="ECO:0000313" key="8">
    <source>
        <dbReference type="Proteomes" id="UP000281553"/>
    </source>
</evidence>
<keyword evidence="2 5" id="KW-0812">Transmembrane</keyword>
<evidence type="ECO:0000259" key="6">
    <source>
        <dbReference type="Pfam" id="PF09320"/>
    </source>
</evidence>
<evidence type="ECO:0000256" key="4">
    <source>
        <dbReference type="ARBA" id="ARBA00023136"/>
    </source>
</evidence>
<keyword evidence="8" id="KW-1185">Reference proteome</keyword>
<feature type="domain" description="DUF1977" evidence="6">
    <location>
        <begin position="24"/>
        <end position="119"/>
    </location>
</feature>
<dbReference type="InterPro" id="IPR015399">
    <property type="entry name" value="DUF1977_DnaJ-like"/>
</dbReference>
<evidence type="ECO:0000256" key="2">
    <source>
        <dbReference type="ARBA" id="ARBA00022692"/>
    </source>
</evidence>